<protein>
    <submittedName>
        <fullName evidence="1">Uncharacterized protein</fullName>
    </submittedName>
</protein>
<evidence type="ECO:0000313" key="1">
    <source>
        <dbReference type="EMBL" id="CAD8123170.1"/>
    </source>
</evidence>
<proteinExistence type="predicted"/>
<organism evidence="1 2">
    <name type="scientific">Paramecium sonneborni</name>
    <dbReference type="NCBI Taxonomy" id="65129"/>
    <lineage>
        <taxon>Eukaryota</taxon>
        <taxon>Sar</taxon>
        <taxon>Alveolata</taxon>
        <taxon>Ciliophora</taxon>
        <taxon>Intramacronucleata</taxon>
        <taxon>Oligohymenophorea</taxon>
        <taxon>Peniculida</taxon>
        <taxon>Parameciidae</taxon>
        <taxon>Paramecium</taxon>
    </lineage>
</organism>
<sequence>MKGFEVELDLDAEHIMWMYHLRYFVDLRRRYETFIKFRGSRAFLEGVDLHRVQCAVQDAVTKAKHEFIYDFLMQSNDLDENYGPYLDLLSNQEYENLKRQYQGLFIFSKKQFMQIKKDLNDKFGYIVNLSRKYPLNYVIIFLPSSKQSLLIQRIQYLVQQINKNIDQGVTPYNSQYYSYRNRDLANRNIYKKIYQIKMRDEQAIQIFLIFDIRRMEEYFKASFSLQDYGDFVIFVIQGSSDSGCVEAMSTIEKHLKQKILSQIQNVQHDFQGMDMKIVQIEEIESIANRLDQCFGTEILKRLTSKFLKNHFVFADTEQLNFMKQKQMNEESNQISRLTNSNFQSEVAKQADSQIQQDNSAIQYNEQKDLKKYLQFENLKNNDSEIVIPIKQQIEKQEINQKDGNELQMQDEEDEEEQQDMKQLKTIKDHKIETLKDKIIIEFFNYKEKSKFYLFLNNFDEELFYSDFDVYCTENYNLPHVIQPDSSEQNQLKFIIEIFSNEFKNNIVEITDFLDHYMNCQVMLGIKNAKQLKHEEFEELCDDFNCSFQIYNCDLNPKQIGWSQNEVIPQKNEKGKDLAIIFSNIIHCFIDQLKEKVNILNQLAKKSIITLLFQSQFEYAYNLCEIKKLDLFCQFNLDDCYWVQITANNPKEIIEKIKEDDSKILQQTLSKQINCQNEAIVLVKALQERDFYDVFIPELYCKYYEKLRRDYLDKQFTEDEWKNIKMGPDQKLFFVDMTDLGIQPTHLEPTIEILADLGKKGKVIESTNDLQQGVYLIGRSRNVNSDTFDLTINNHIISSIINIK</sequence>
<evidence type="ECO:0000313" key="2">
    <source>
        <dbReference type="Proteomes" id="UP000692954"/>
    </source>
</evidence>
<dbReference type="OrthoDB" id="298049at2759"/>
<reference evidence="1" key="1">
    <citation type="submission" date="2021-01" db="EMBL/GenBank/DDBJ databases">
        <authorList>
            <consortium name="Genoscope - CEA"/>
            <person name="William W."/>
        </authorList>
    </citation>
    <scope>NUCLEOTIDE SEQUENCE</scope>
</reference>
<keyword evidence="2" id="KW-1185">Reference proteome</keyword>
<accession>A0A8S1R8S7</accession>
<comment type="caution">
    <text evidence="1">The sequence shown here is derived from an EMBL/GenBank/DDBJ whole genome shotgun (WGS) entry which is preliminary data.</text>
</comment>
<dbReference type="EMBL" id="CAJJDN010000143">
    <property type="protein sequence ID" value="CAD8123170.1"/>
    <property type="molecule type" value="Genomic_DNA"/>
</dbReference>
<dbReference type="AlphaFoldDB" id="A0A8S1R8S7"/>
<dbReference type="Proteomes" id="UP000692954">
    <property type="component" value="Unassembled WGS sequence"/>
</dbReference>
<name>A0A8S1R8S7_9CILI</name>
<gene>
    <name evidence="1" type="ORF">PSON_ATCC_30995.1.T1430051</name>
</gene>